<comment type="caution">
    <text evidence="1">The sequence shown here is derived from an EMBL/GenBank/DDBJ whole genome shotgun (WGS) entry which is preliminary data.</text>
</comment>
<evidence type="ECO:0000313" key="1">
    <source>
        <dbReference type="EMBL" id="GAA4737911.1"/>
    </source>
</evidence>
<dbReference type="RefSeq" id="WP_345479404.1">
    <property type="nucleotide sequence ID" value="NZ_BAABLP010000001.1"/>
</dbReference>
<gene>
    <name evidence="1" type="ORF">GCM10025783_05510</name>
</gene>
<dbReference type="Gene3D" id="3.30.530.20">
    <property type="match status" value="1"/>
</dbReference>
<evidence type="ECO:0000313" key="2">
    <source>
        <dbReference type="Proteomes" id="UP001500121"/>
    </source>
</evidence>
<proteinExistence type="predicted"/>
<reference evidence="2" key="1">
    <citation type="journal article" date="2019" name="Int. J. Syst. Evol. Microbiol.">
        <title>The Global Catalogue of Microorganisms (GCM) 10K type strain sequencing project: providing services to taxonomists for standard genome sequencing and annotation.</title>
        <authorList>
            <consortium name="The Broad Institute Genomics Platform"/>
            <consortium name="The Broad Institute Genome Sequencing Center for Infectious Disease"/>
            <person name="Wu L."/>
            <person name="Ma J."/>
        </authorList>
    </citation>
    <scope>NUCLEOTIDE SEQUENCE [LARGE SCALE GENOMIC DNA]</scope>
    <source>
        <strain evidence="2">JCM 19015</strain>
    </source>
</reference>
<sequence>MFHRTFRRRWTSPASASVTWAHLADPAAVAASSSHPTVVAIEGPLQVGSVWDEYHLDDGCDFDSVRWRCTALDADRSITIEGLQSGALQRATTLLHVRDDRVEVESVLRVSPSLRAPGGLLDRALLRALLLTPFGRRMLAEAFDQSVDDDLRALTALAA</sequence>
<dbReference type="SUPFAM" id="SSF55961">
    <property type="entry name" value="Bet v1-like"/>
    <property type="match status" value="1"/>
</dbReference>
<keyword evidence="2" id="KW-1185">Reference proteome</keyword>
<protein>
    <recommendedName>
        <fullName evidence="3">SRPBCC family protein</fullName>
    </recommendedName>
</protein>
<organism evidence="1 2">
    <name type="scientific">Amnibacterium soli</name>
    <dbReference type="NCBI Taxonomy" id="1282736"/>
    <lineage>
        <taxon>Bacteria</taxon>
        <taxon>Bacillati</taxon>
        <taxon>Actinomycetota</taxon>
        <taxon>Actinomycetes</taxon>
        <taxon>Micrococcales</taxon>
        <taxon>Microbacteriaceae</taxon>
        <taxon>Amnibacterium</taxon>
    </lineage>
</organism>
<dbReference type="Proteomes" id="UP001500121">
    <property type="component" value="Unassembled WGS sequence"/>
</dbReference>
<accession>A0ABP8YRR4</accession>
<name>A0ABP8YRR4_9MICO</name>
<dbReference type="InterPro" id="IPR023393">
    <property type="entry name" value="START-like_dom_sf"/>
</dbReference>
<evidence type="ECO:0008006" key="3">
    <source>
        <dbReference type="Google" id="ProtNLM"/>
    </source>
</evidence>
<dbReference type="EMBL" id="BAABLP010000001">
    <property type="protein sequence ID" value="GAA4737911.1"/>
    <property type="molecule type" value="Genomic_DNA"/>
</dbReference>